<evidence type="ECO:0000256" key="4">
    <source>
        <dbReference type="SAM" id="Phobius"/>
    </source>
</evidence>
<reference evidence="5" key="1">
    <citation type="submission" date="2019-03" db="EMBL/GenBank/DDBJ databases">
        <title>Long read genome sequence of the mycoparasitic Pythium oligandrum ATCC 38472 isolated from sugarbeet rhizosphere.</title>
        <authorList>
            <person name="Gaulin E."/>
        </authorList>
    </citation>
    <scope>NUCLEOTIDE SEQUENCE</scope>
    <source>
        <strain evidence="5">ATCC 38472_TT</strain>
    </source>
</reference>
<accession>A0A8K1CI82</accession>
<dbReference type="InterPro" id="IPR048254">
    <property type="entry name" value="CDP_ALCOHOL_P_TRANSF_CS"/>
</dbReference>
<keyword evidence="1 2" id="KW-0808">Transferase</keyword>
<evidence type="ECO:0000313" key="6">
    <source>
        <dbReference type="Proteomes" id="UP000794436"/>
    </source>
</evidence>
<evidence type="ECO:0000256" key="3">
    <source>
        <dbReference type="SAM" id="MobiDB-lite"/>
    </source>
</evidence>
<feature type="compositionally biased region" description="Polar residues" evidence="3">
    <location>
        <begin position="40"/>
        <end position="51"/>
    </location>
</feature>
<protein>
    <recommendedName>
        <fullName evidence="7">CDP-alcohol phosphatidyltransferase</fullName>
    </recommendedName>
</protein>
<sequence>MTRMALLPLETTLESAADGGLYGSTSGGATTHKTKDSAVTHRSNATTQSATAMEEATTMLSSSSSSSASPTTRPRACSNSKEFAATLLERYHQATSTKMYDVEELVDYYFHRRLAAFTAVVISYLPFVITPNQITVFGLFLGWGAATCLYDSEFHEPLGWDPKESLFAAGMLMFLWIVSDCADGQVARLCKRGTRTGRILDGCVDGLVIAPNCYILGLLCSNRYGENYMPLCWFAGLSLWIHALVYDKIKNVYMENALPQSECDGETVESVTKEYQEAKAKDPYSLDTILLGVYVVYLTVQGAATSDAATKAEATRYVMLAKCNDHYRAGYINKYSYVVRVASFMGISAHVVGFYVAYFVAIYYWDALYYVQLYFGVVLNAVFATVLVLYFKSGMASQQPLNTAM</sequence>
<feature type="transmembrane region" description="Helical" evidence="4">
    <location>
        <begin position="371"/>
        <end position="391"/>
    </location>
</feature>
<dbReference type="GO" id="GO:0016020">
    <property type="term" value="C:membrane"/>
    <property type="evidence" value="ECO:0007669"/>
    <property type="project" value="InterPro"/>
</dbReference>
<comment type="similarity">
    <text evidence="2">Belongs to the CDP-alcohol phosphatidyltransferase class-I family.</text>
</comment>
<dbReference type="Gene3D" id="1.20.120.1760">
    <property type="match status" value="1"/>
</dbReference>
<feature type="transmembrane region" description="Helical" evidence="4">
    <location>
        <begin position="227"/>
        <end position="246"/>
    </location>
</feature>
<evidence type="ECO:0000256" key="1">
    <source>
        <dbReference type="ARBA" id="ARBA00022679"/>
    </source>
</evidence>
<dbReference type="EMBL" id="SPLM01000072">
    <property type="protein sequence ID" value="TMW63200.1"/>
    <property type="molecule type" value="Genomic_DNA"/>
</dbReference>
<feature type="transmembrane region" description="Helical" evidence="4">
    <location>
        <begin position="114"/>
        <end position="146"/>
    </location>
</feature>
<dbReference type="GO" id="GO:0008654">
    <property type="term" value="P:phospholipid biosynthetic process"/>
    <property type="evidence" value="ECO:0007669"/>
    <property type="project" value="InterPro"/>
</dbReference>
<feature type="transmembrane region" description="Helical" evidence="4">
    <location>
        <begin position="337"/>
        <end position="365"/>
    </location>
</feature>
<dbReference type="InterPro" id="IPR043130">
    <property type="entry name" value="CDP-OH_PTrfase_TM_dom"/>
</dbReference>
<comment type="caution">
    <text evidence="5">The sequence shown here is derived from an EMBL/GenBank/DDBJ whole genome shotgun (WGS) entry which is preliminary data.</text>
</comment>
<keyword evidence="4" id="KW-0472">Membrane</keyword>
<keyword evidence="4" id="KW-0812">Transmembrane</keyword>
<dbReference type="Proteomes" id="UP000794436">
    <property type="component" value="Unassembled WGS sequence"/>
</dbReference>
<keyword evidence="4" id="KW-1133">Transmembrane helix</keyword>
<dbReference type="AlphaFoldDB" id="A0A8K1CI82"/>
<evidence type="ECO:0008006" key="7">
    <source>
        <dbReference type="Google" id="ProtNLM"/>
    </source>
</evidence>
<evidence type="ECO:0000256" key="2">
    <source>
        <dbReference type="RuleBase" id="RU003750"/>
    </source>
</evidence>
<dbReference type="Pfam" id="PF01066">
    <property type="entry name" value="CDP-OH_P_transf"/>
    <property type="match status" value="1"/>
</dbReference>
<dbReference type="InterPro" id="IPR000462">
    <property type="entry name" value="CDP-OH_P_trans"/>
</dbReference>
<feature type="compositionally biased region" description="Low complexity" evidence="3">
    <location>
        <begin position="61"/>
        <end position="76"/>
    </location>
</feature>
<keyword evidence="6" id="KW-1185">Reference proteome</keyword>
<organism evidence="5 6">
    <name type="scientific">Pythium oligandrum</name>
    <name type="common">Mycoparasitic fungus</name>
    <dbReference type="NCBI Taxonomy" id="41045"/>
    <lineage>
        <taxon>Eukaryota</taxon>
        <taxon>Sar</taxon>
        <taxon>Stramenopiles</taxon>
        <taxon>Oomycota</taxon>
        <taxon>Peronosporomycetes</taxon>
        <taxon>Pythiales</taxon>
        <taxon>Pythiaceae</taxon>
        <taxon>Pythium</taxon>
    </lineage>
</organism>
<dbReference type="OrthoDB" id="99798at2759"/>
<dbReference type="GO" id="GO:0016780">
    <property type="term" value="F:phosphotransferase activity, for other substituted phosphate groups"/>
    <property type="evidence" value="ECO:0007669"/>
    <property type="project" value="InterPro"/>
</dbReference>
<proteinExistence type="inferred from homology"/>
<dbReference type="PROSITE" id="PS00379">
    <property type="entry name" value="CDP_ALCOHOL_P_TRANSF"/>
    <property type="match status" value="1"/>
</dbReference>
<evidence type="ECO:0000313" key="5">
    <source>
        <dbReference type="EMBL" id="TMW63200.1"/>
    </source>
</evidence>
<feature type="region of interest" description="Disordered" evidence="3">
    <location>
        <begin position="17"/>
        <end position="76"/>
    </location>
</feature>
<gene>
    <name evidence="5" type="ORF">Poli38472_002141</name>
</gene>
<name>A0A8K1CI82_PYTOL</name>